<dbReference type="PANTHER" id="PTHR13271:SF140">
    <property type="entry name" value="SET DOMAIN-CONTAINING PROTEIN"/>
    <property type="match status" value="1"/>
</dbReference>
<dbReference type="CDD" id="cd10527">
    <property type="entry name" value="SET_LSMT"/>
    <property type="match status" value="1"/>
</dbReference>
<evidence type="ECO:0000313" key="2">
    <source>
        <dbReference type="Proteomes" id="UP000028924"/>
    </source>
</evidence>
<dbReference type="RefSeq" id="XP_011395602.1">
    <property type="nucleotide sequence ID" value="XM_011397300.1"/>
</dbReference>
<protein>
    <submittedName>
        <fullName evidence="1">Protein SET DOMAIN GROUP 40</fullName>
    </submittedName>
</protein>
<dbReference type="Gene3D" id="3.90.1410.10">
    <property type="entry name" value="set domain protein methyltransferase, domain 1"/>
    <property type="match status" value="1"/>
</dbReference>
<organism evidence="1 2">
    <name type="scientific">Auxenochlorella protothecoides</name>
    <name type="common">Green microalga</name>
    <name type="synonym">Chlorella protothecoides</name>
    <dbReference type="NCBI Taxonomy" id="3075"/>
    <lineage>
        <taxon>Eukaryota</taxon>
        <taxon>Viridiplantae</taxon>
        <taxon>Chlorophyta</taxon>
        <taxon>core chlorophytes</taxon>
        <taxon>Trebouxiophyceae</taxon>
        <taxon>Chlorellales</taxon>
        <taxon>Chlorellaceae</taxon>
        <taxon>Auxenochlorella</taxon>
    </lineage>
</organism>
<dbReference type="GO" id="GO:0016279">
    <property type="term" value="F:protein-lysine N-methyltransferase activity"/>
    <property type="evidence" value="ECO:0007669"/>
    <property type="project" value="TreeGrafter"/>
</dbReference>
<dbReference type="GeneID" id="23614319"/>
<evidence type="ECO:0000313" key="1">
    <source>
        <dbReference type="EMBL" id="KFM22737.1"/>
    </source>
</evidence>
<dbReference type="OrthoDB" id="514874at2759"/>
<name>A0A087SAI3_AUXPR</name>
<keyword evidence="2" id="KW-1185">Reference proteome</keyword>
<dbReference type="InterPro" id="IPR046341">
    <property type="entry name" value="SET_dom_sf"/>
</dbReference>
<dbReference type="KEGG" id="apro:F751_2928"/>
<dbReference type="SUPFAM" id="SSF82199">
    <property type="entry name" value="SET domain"/>
    <property type="match status" value="1"/>
</dbReference>
<dbReference type="InterPro" id="IPR050600">
    <property type="entry name" value="SETD3_SETD6_MTase"/>
</dbReference>
<accession>A0A087SAI3</accession>
<dbReference type="Proteomes" id="UP000028924">
    <property type="component" value="Unassembled WGS sequence"/>
</dbReference>
<dbReference type="AlphaFoldDB" id="A0A087SAI3"/>
<dbReference type="EMBL" id="KL662081">
    <property type="protein sequence ID" value="KFM22737.1"/>
    <property type="molecule type" value="Genomic_DNA"/>
</dbReference>
<dbReference type="PANTHER" id="PTHR13271">
    <property type="entry name" value="UNCHARACTERIZED PUTATIVE METHYLTRANSFERASE"/>
    <property type="match status" value="1"/>
</dbReference>
<gene>
    <name evidence="1" type="ORF">F751_2928</name>
</gene>
<sequence>MVEAVPQLISWLESRGGRLRDIEAGEVAQGGRGIVATRDIAPGACVLEVPFPCLMTCSSALACPTVSAVVNAGPLPLTPFQVLTIHVLFETSKKAGSAWWPYLQTLPHSYTSGPYFAASDLDALAPAPSVHRRVAEAAQRTRRDWHAALPALRAMPFPDDRWRRLGAWRWAAATLGTRTMYLPPGYPGHAGGGPLGPGPDPGGLTPLGDLHNYAPPAGPLVFLDYGRYTNAELMQLYGFVLRDNPHDAAPLEAASFCVAAREARAFTWLRGALDRELAGATPVLVEGLRREEAGQGPPTPCAEVALAWLKEHVRILLRGLQTCDTVLSSLAEIDPERTGVRAGS</sequence>
<proteinExistence type="predicted"/>
<dbReference type="eggNOG" id="KOG1337">
    <property type="taxonomic scope" value="Eukaryota"/>
</dbReference>
<reference evidence="1 2" key="1">
    <citation type="journal article" date="2014" name="BMC Genomics">
        <title>Oil accumulation mechanisms of the oleaginous microalga Chlorella protothecoides revealed through its genome, transcriptomes, and proteomes.</title>
        <authorList>
            <person name="Gao C."/>
            <person name="Wang Y."/>
            <person name="Shen Y."/>
            <person name="Yan D."/>
            <person name="He X."/>
            <person name="Dai J."/>
            <person name="Wu Q."/>
        </authorList>
    </citation>
    <scope>NUCLEOTIDE SEQUENCE [LARGE SCALE GENOMIC DNA]</scope>
    <source>
        <strain evidence="1 2">0710</strain>
    </source>
</reference>